<feature type="domain" description="NTF2" evidence="5">
    <location>
        <begin position="51"/>
        <end position="167"/>
    </location>
</feature>
<keyword evidence="1 2" id="KW-0694">RNA-binding</keyword>
<feature type="compositionally biased region" description="Basic and acidic residues" evidence="3">
    <location>
        <begin position="247"/>
        <end position="260"/>
    </location>
</feature>
<dbReference type="Pfam" id="PF00076">
    <property type="entry name" value="RRM_1"/>
    <property type="match status" value="1"/>
</dbReference>
<evidence type="ECO:0000256" key="1">
    <source>
        <dbReference type="ARBA" id="ARBA00022884"/>
    </source>
</evidence>
<sequence length="500" mass="54719">MSIACLLDKLDRDLTPLHRLHSHFSRLSLLVFDLSLGEMAVSDGSPTPQMVGNAFVEQYYSILHQEPDQVHRFYHESSVLSRPEEDGSMTTVTTTVDINKKILSLDYRSFRVEILSADAQPSYKDGVIVVVTGCLTGSDNLKRKFTQSFFLAPQDKGYFVLNDVFRYIDEYKSIDIESVPANDAADESAPTDAFTPEPEAIHVPEDVPPSQTAIIDADSNVSKEVSPPLENGKLSVTEKVVPVNHVKEPSHQEHHSRAEKAASNAQEDAPKKSFASIVNALKDNAAPFHVRTSPAKPVEQPRVSSIPVSEAPAPSIDSPSEKNNENGGKAYAIFVANLPMNATVEQLERVFKKFGPIKHDGIQVRSNKQQGSCFGFVEFESATSMQSALEASPPVTLDNRRLSIEERRANNDRVRYSSGRGGFRNDRNDNFRGRGNFGGGGRGGGGGGGGGYTNRNDFEKRNELSGRPRGGNNAGRSNGETMARNFQNGGKVTRQPVKVQ</sequence>
<dbReference type="EMBL" id="JAYMYQ010000001">
    <property type="protein sequence ID" value="KAK7362448.1"/>
    <property type="molecule type" value="Genomic_DNA"/>
</dbReference>
<dbReference type="GO" id="GO:1990904">
    <property type="term" value="C:ribonucleoprotein complex"/>
    <property type="evidence" value="ECO:0007669"/>
    <property type="project" value="TreeGrafter"/>
</dbReference>
<comment type="caution">
    <text evidence="6">The sequence shown here is derived from an EMBL/GenBank/DDBJ whole genome shotgun (WGS) entry which is preliminary data.</text>
</comment>
<dbReference type="AlphaFoldDB" id="A0AAN9RDB2"/>
<evidence type="ECO:0000256" key="3">
    <source>
        <dbReference type="SAM" id="MobiDB-lite"/>
    </source>
</evidence>
<dbReference type="InterPro" id="IPR002075">
    <property type="entry name" value="NTF2_dom"/>
</dbReference>
<feature type="compositionally biased region" description="Basic and acidic residues" evidence="3">
    <location>
        <begin position="423"/>
        <end position="432"/>
    </location>
</feature>
<feature type="compositionally biased region" description="Gly residues" evidence="3">
    <location>
        <begin position="435"/>
        <end position="452"/>
    </location>
</feature>
<organism evidence="6 7">
    <name type="scientific">Canavalia gladiata</name>
    <name type="common">Sword bean</name>
    <name type="synonym">Dolichos gladiatus</name>
    <dbReference type="NCBI Taxonomy" id="3824"/>
    <lineage>
        <taxon>Eukaryota</taxon>
        <taxon>Viridiplantae</taxon>
        <taxon>Streptophyta</taxon>
        <taxon>Embryophyta</taxon>
        <taxon>Tracheophyta</taxon>
        <taxon>Spermatophyta</taxon>
        <taxon>Magnoliopsida</taxon>
        <taxon>eudicotyledons</taxon>
        <taxon>Gunneridae</taxon>
        <taxon>Pentapetalae</taxon>
        <taxon>rosids</taxon>
        <taxon>fabids</taxon>
        <taxon>Fabales</taxon>
        <taxon>Fabaceae</taxon>
        <taxon>Papilionoideae</taxon>
        <taxon>50 kb inversion clade</taxon>
        <taxon>NPAAA clade</taxon>
        <taxon>indigoferoid/millettioid clade</taxon>
        <taxon>Phaseoleae</taxon>
        <taxon>Canavalia</taxon>
    </lineage>
</organism>
<feature type="domain" description="RRM" evidence="4">
    <location>
        <begin position="331"/>
        <end position="421"/>
    </location>
</feature>
<evidence type="ECO:0000256" key="2">
    <source>
        <dbReference type="PROSITE-ProRule" id="PRU00176"/>
    </source>
</evidence>
<proteinExistence type="predicted"/>
<feature type="region of interest" description="Disordered" evidence="3">
    <location>
        <begin position="411"/>
        <end position="500"/>
    </location>
</feature>
<dbReference type="SUPFAM" id="SSF54427">
    <property type="entry name" value="NTF2-like"/>
    <property type="match status" value="1"/>
</dbReference>
<reference evidence="6 7" key="1">
    <citation type="submission" date="2024-01" db="EMBL/GenBank/DDBJ databases">
        <title>The genomes of 5 underutilized Papilionoideae crops provide insights into root nodulation and disease resistanc.</title>
        <authorList>
            <person name="Jiang F."/>
        </authorList>
    </citation>
    <scope>NUCLEOTIDE SEQUENCE [LARGE SCALE GENOMIC DNA]</scope>
    <source>
        <strain evidence="6">LVBAO_FW01</strain>
        <tissue evidence="6">Leaves</tissue>
    </source>
</reference>
<accession>A0AAN9RDB2</accession>
<dbReference type="InterPro" id="IPR018222">
    <property type="entry name" value="Nuclear_transport_factor_2_euk"/>
</dbReference>
<dbReference type="CDD" id="cd00590">
    <property type="entry name" value="RRM_SF"/>
    <property type="match status" value="1"/>
</dbReference>
<dbReference type="PROSITE" id="PS50177">
    <property type="entry name" value="NTF2_DOMAIN"/>
    <property type="match status" value="1"/>
</dbReference>
<feature type="compositionally biased region" description="Basic and acidic residues" evidence="3">
    <location>
        <begin position="456"/>
        <end position="466"/>
    </location>
</feature>
<keyword evidence="7" id="KW-1185">Reference proteome</keyword>
<dbReference type="InterPro" id="IPR000504">
    <property type="entry name" value="RRM_dom"/>
</dbReference>
<feature type="region of interest" description="Disordered" evidence="3">
    <location>
        <begin position="247"/>
        <end position="271"/>
    </location>
</feature>
<evidence type="ECO:0000259" key="5">
    <source>
        <dbReference type="PROSITE" id="PS50177"/>
    </source>
</evidence>
<evidence type="ECO:0000313" key="7">
    <source>
        <dbReference type="Proteomes" id="UP001367508"/>
    </source>
</evidence>
<feature type="region of interest" description="Disordered" evidence="3">
    <location>
        <begin position="288"/>
        <end position="324"/>
    </location>
</feature>
<evidence type="ECO:0000259" key="4">
    <source>
        <dbReference type="PROSITE" id="PS50102"/>
    </source>
</evidence>
<dbReference type="PROSITE" id="PS50102">
    <property type="entry name" value="RRM"/>
    <property type="match status" value="1"/>
</dbReference>
<dbReference type="InterPro" id="IPR012677">
    <property type="entry name" value="Nucleotide-bd_a/b_plait_sf"/>
</dbReference>
<dbReference type="PANTHER" id="PTHR10693:SF45">
    <property type="entry name" value="NUCLEAR TRANSPORT FACTOR 2 (NTF2) FAMILY PROTEIN WITH RNA BINDING (RRM-RBD-RNP MOTIFS) DOMAIN-CONTAINING PROTEIN"/>
    <property type="match status" value="1"/>
</dbReference>
<dbReference type="FunFam" id="3.30.70.330:FF:001565">
    <property type="entry name" value="AT5g60980/MSL3_100"/>
    <property type="match status" value="1"/>
</dbReference>
<dbReference type="Gene3D" id="3.10.450.50">
    <property type="match status" value="1"/>
</dbReference>
<dbReference type="SUPFAM" id="SSF54928">
    <property type="entry name" value="RNA-binding domain, RBD"/>
    <property type="match status" value="1"/>
</dbReference>
<dbReference type="Pfam" id="PF02136">
    <property type="entry name" value="NTF2"/>
    <property type="match status" value="1"/>
</dbReference>
<dbReference type="PANTHER" id="PTHR10693">
    <property type="entry name" value="RAS GTPASE-ACTIVATING PROTEIN-BINDING PROTEIN"/>
    <property type="match status" value="1"/>
</dbReference>
<dbReference type="InterPro" id="IPR039539">
    <property type="entry name" value="Ras_GTPase_bind_prot"/>
</dbReference>
<feature type="region of interest" description="Disordered" evidence="3">
    <location>
        <begin position="182"/>
        <end position="211"/>
    </location>
</feature>
<evidence type="ECO:0000313" key="6">
    <source>
        <dbReference type="EMBL" id="KAK7362448.1"/>
    </source>
</evidence>
<feature type="compositionally biased region" description="Polar residues" evidence="3">
    <location>
        <begin position="474"/>
        <end position="490"/>
    </location>
</feature>
<name>A0AAN9RDB2_CANGL</name>
<dbReference type="Proteomes" id="UP001367508">
    <property type="component" value="Unassembled WGS sequence"/>
</dbReference>
<dbReference type="GO" id="GO:0005829">
    <property type="term" value="C:cytosol"/>
    <property type="evidence" value="ECO:0007669"/>
    <property type="project" value="TreeGrafter"/>
</dbReference>
<dbReference type="CDD" id="cd00780">
    <property type="entry name" value="NTF2"/>
    <property type="match status" value="1"/>
</dbReference>
<gene>
    <name evidence="6" type="ORF">VNO77_04562</name>
</gene>
<dbReference type="Gene3D" id="3.30.70.330">
    <property type="match status" value="1"/>
</dbReference>
<dbReference type="FunFam" id="3.10.450.50:FF:000003">
    <property type="entry name" value="Nuclear transport factor 2 family protein"/>
    <property type="match status" value="1"/>
</dbReference>
<dbReference type="SMART" id="SM00360">
    <property type="entry name" value="RRM"/>
    <property type="match status" value="1"/>
</dbReference>
<dbReference type="GO" id="GO:0003729">
    <property type="term" value="F:mRNA binding"/>
    <property type="evidence" value="ECO:0007669"/>
    <property type="project" value="TreeGrafter"/>
</dbReference>
<protein>
    <submittedName>
        <fullName evidence="6">Uncharacterized protein</fullName>
    </submittedName>
</protein>
<dbReference type="InterPro" id="IPR032710">
    <property type="entry name" value="NTF2-like_dom_sf"/>
</dbReference>
<dbReference type="InterPro" id="IPR035979">
    <property type="entry name" value="RBD_domain_sf"/>
</dbReference>